<evidence type="ECO:0000313" key="2">
    <source>
        <dbReference type="EMBL" id="MCZ4282852.1"/>
    </source>
</evidence>
<evidence type="ECO:0000256" key="1">
    <source>
        <dbReference type="SAM" id="SignalP"/>
    </source>
</evidence>
<evidence type="ECO:0000313" key="3">
    <source>
        <dbReference type="Proteomes" id="UP001069802"/>
    </source>
</evidence>
<evidence type="ECO:0008006" key="4">
    <source>
        <dbReference type="Google" id="ProtNLM"/>
    </source>
</evidence>
<proteinExistence type="predicted"/>
<keyword evidence="1" id="KW-0732">Signal</keyword>
<gene>
    <name evidence="2" type="ORF">O4H49_18855</name>
</gene>
<dbReference type="PROSITE" id="PS51257">
    <property type="entry name" value="PROKAR_LIPOPROTEIN"/>
    <property type="match status" value="1"/>
</dbReference>
<accession>A0ABT4LSE0</accession>
<keyword evidence="3" id="KW-1185">Reference proteome</keyword>
<feature type="chain" id="PRO_5046704129" description="Lipoprotein" evidence="1">
    <location>
        <begin position="21"/>
        <end position="264"/>
    </location>
</feature>
<name>A0ABT4LSE0_9PROT</name>
<reference evidence="2" key="1">
    <citation type="submission" date="2022-12" db="EMBL/GenBank/DDBJ databases">
        <title>Bacterial isolates from different developmental stages of Nematostella vectensis.</title>
        <authorList>
            <person name="Fraune S."/>
        </authorList>
    </citation>
    <scope>NUCLEOTIDE SEQUENCE</scope>
    <source>
        <strain evidence="2">G21630-S1</strain>
    </source>
</reference>
<sequence>MLKPAVIMLALASLALSACAKPWVARDQATGTEHSQYKVLTWNDWNLLGERAADRIASDLAAVPDFQVASLDDPDEVTSDTGGVSVPGYVSSRPFYIQPGPVDMPFSRAFKRILETRLLEQGVPVVTSPKGAIIVNYQVQSFFYDDEGMRLPASPYSIFGIATAIGITEYGNWGRLSTLGAGIGAAALLQELVSNGAVTNAEMVLTTAVVHGDELLHQKSEVLYIRPEELSLYMTSTPADRPIRSTGTTADQPLEVRPIAIVTQ</sequence>
<protein>
    <recommendedName>
        <fullName evidence="4">Lipoprotein</fullName>
    </recommendedName>
</protein>
<dbReference type="RefSeq" id="WP_269424994.1">
    <property type="nucleotide sequence ID" value="NZ_JAPWGY010000011.1"/>
</dbReference>
<dbReference type="EMBL" id="JAPWGY010000011">
    <property type="protein sequence ID" value="MCZ4282852.1"/>
    <property type="molecule type" value="Genomic_DNA"/>
</dbReference>
<dbReference type="Proteomes" id="UP001069802">
    <property type="component" value="Unassembled WGS sequence"/>
</dbReference>
<organism evidence="2 3">
    <name type="scientific">Kiloniella laminariae</name>
    <dbReference type="NCBI Taxonomy" id="454162"/>
    <lineage>
        <taxon>Bacteria</taxon>
        <taxon>Pseudomonadati</taxon>
        <taxon>Pseudomonadota</taxon>
        <taxon>Alphaproteobacteria</taxon>
        <taxon>Rhodospirillales</taxon>
        <taxon>Kiloniellaceae</taxon>
        <taxon>Kiloniella</taxon>
    </lineage>
</organism>
<comment type="caution">
    <text evidence="2">The sequence shown here is derived from an EMBL/GenBank/DDBJ whole genome shotgun (WGS) entry which is preliminary data.</text>
</comment>
<feature type="signal peptide" evidence="1">
    <location>
        <begin position="1"/>
        <end position="20"/>
    </location>
</feature>